<organism evidence="1 2">
    <name type="scientific">Winogradskyella ouciana</name>
    <dbReference type="NCBI Taxonomy" id="2608631"/>
    <lineage>
        <taxon>Bacteria</taxon>
        <taxon>Pseudomonadati</taxon>
        <taxon>Bacteroidota</taxon>
        <taxon>Flavobacteriia</taxon>
        <taxon>Flavobacteriales</taxon>
        <taxon>Flavobacteriaceae</taxon>
        <taxon>Winogradskyella</taxon>
    </lineage>
</organism>
<feature type="non-terminal residue" evidence="1">
    <location>
        <position position="1"/>
    </location>
</feature>
<accession>A0A7K1GGF0</accession>
<sequence>SEVQQSIAAAPLLSVNYRDKNIARSHKFFINGTLNLGEKSVIDFTGTYTISNASKVGLTQNETFNRGIEVEADGKFLQLSQTFKHEFNDV</sequence>
<reference evidence="1 2" key="1">
    <citation type="submission" date="2019-11" db="EMBL/GenBank/DDBJ databases">
        <title>Winogradskyella ouciana sp. nov., isolated from the hadal seawater of the Mariana Trench.</title>
        <authorList>
            <person name="Liu R."/>
        </authorList>
    </citation>
    <scope>NUCLEOTIDE SEQUENCE [LARGE SCALE GENOMIC DNA]</scope>
    <source>
        <strain evidence="1 2">ZXX205</strain>
    </source>
</reference>
<comment type="caution">
    <text evidence="1">The sequence shown here is derived from an EMBL/GenBank/DDBJ whole genome shotgun (WGS) entry which is preliminary data.</text>
</comment>
<feature type="non-terminal residue" evidence="1">
    <location>
        <position position="90"/>
    </location>
</feature>
<proteinExistence type="predicted"/>
<evidence type="ECO:0000313" key="1">
    <source>
        <dbReference type="EMBL" id="MTE28386.1"/>
    </source>
</evidence>
<name>A0A7K1GGF0_9FLAO</name>
<protein>
    <submittedName>
        <fullName evidence="1">TonB-dependent receptor</fullName>
    </submittedName>
</protein>
<keyword evidence="2" id="KW-1185">Reference proteome</keyword>
<dbReference type="EMBL" id="WJYA01000110">
    <property type="protein sequence ID" value="MTE28386.1"/>
    <property type="molecule type" value="Genomic_DNA"/>
</dbReference>
<dbReference type="Proteomes" id="UP000447545">
    <property type="component" value="Unassembled WGS sequence"/>
</dbReference>
<keyword evidence="1" id="KW-0675">Receptor</keyword>
<evidence type="ECO:0000313" key="2">
    <source>
        <dbReference type="Proteomes" id="UP000447545"/>
    </source>
</evidence>
<dbReference type="AlphaFoldDB" id="A0A7K1GGF0"/>
<gene>
    <name evidence="1" type="ORF">F1003_15785</name>
</gene>